<name>A0A4R3VMC1_9GAMM</name>
<gene>
    <name evidence="1" type="ORF">EDC54_102266</name>
</gene>
<dbReference type="InterPro" id="IPR016084">
    <property type="entry name" value="Haem_Oase-like_multi-hlx"/>
</dbReference>
<sequence>MSSENTISFVGVVAREQIRAITTVEVDGVTHTLGQQRDFRRNAVLANFLPDSGRPSFAWVRLRDGETLDVHEHPTKSMIIVTKGSVQLTGDNPRQLAEGDIVCVGPFCKHGFTTRPGEEFHGLSIQFEGKGLYEDEVHARVSFDSPLAELNAFNDELLARHQKNTLFQLFESGRLQREPELCRRFVTALYVWSRYFQRMVLARQAMCIDKALLEEYTRHFNEEVGHDALLRDRYNITEEAYDPILEAAGNWFVSQMYQLDEAEKIVVVHLVVESSGHVFGLATSPIFHPQAQEGDYFELHAEADDDHRSIGVSYLNSLPVAKINSLKAICRQAWDQMDLVHERLAAWTLSEE</sequence>
<dbReference type="InterPro" id="IPR014710">
    <property type="entry name" value="RmlC-like_jellyroll"/>
</dbReference>
<reference evidence="1 2" key="1">
    <citation type="submission" date="2019-03" db="EMBL/GenBank/DDBJ databases">
        <title>Genomic Encyclopedia of Type Strains, Phase IV (KMG-IV): sequencing the most valuable type-strain genomes for metagenomic binning, comparative biology and taxonomic classification.</title>
        <authorList>
            <person name="Goeker M."/>
        </authorList>
    </citation>
    <scope>NUCLEOTIDE SEQUENCE [LARGE SCALE GENOMIC DNA]</scope>
    <source>
        <strain evidence="1 2">DSM 16730</strain>
    </source>
</reference>
<dbReference type="RefSeq" id="WP_132454143.1">
    <property type="nucleotide sequence ID" value="NZ_JAWIZJ010000002.1"/>
</dbReference>
<dbReference type="SUPFAM" id="SSF51182">
    <property type="entry name" value="RmlC-like cupins"/>
    <property type="match status" value="1"/>
</dbReference>
<evidence type="ECO:0000313" key="1">
    <source>
        <dbReference type="EMBL" id="TCV07705.1"/>
    </source>
</evidence>
<dbReference type="EMBL" id="SMBY01000002">
    <property type="protein sequence ID" value="TCV07705.1"/>
    <property type="molecule type" value="Genomic_DNA"/>
</dbReference>
<dbReference type="OrthoDB" id="6979651at2"/>
<proteinExistence type="predicted"/>
<accession>A0A4R3VMC1</accession>
<evidence type="ECO:0008006" key="3">
    <source>
        <dbReference type="Google" id="ProtNLM"/>
    </source>
</evidence>
<evidence type="ECO:0000313" key="2">
    <source>
        <dbReference type="Proteomes" id="UP000295433"/>
    </source>
</evidence>
<organism evidence="1 2">
    <name type="scientific">Samsonia erythrinae</name>
    <dbReference type="NCBI Taxonomy" id="160434"/>
    <lineage>
        <taxon>Bacteria</taxon>
        <taxon>Pseudomonadati</taxon>
        <taxon>Pseudomonadota</taxon>
        <taxon>Gammaproteobacteria</taxon>
        <taxon>Enterobacterales</taxon>
        <taxon>Pectobacteriaceae</taxon>
        <taxon>Samsonia</taxon>
    </lineage>
</organism>
<protein>
    <recommendedName>
        <fullName evidence="3">Cupin domain</fullName>
    </recommendedName>
</protein>
<dbReference type="InterPro" id="IPR011051">
    <property type="entry name" value="RmlC_Cupin_sf"/>
</dbReference>
<dbReference type="AlphaFoldDB" id="A0A4R3VMC1"/>
<comment type="caution">
    <text evidence="1">The sequence shown here is derived from an EMBL/GenBank/DDBJ whole genome shotgun (WGS) entry which is preliminary data.</text>
</comment>
<dbReference type="Gene3D" id="1.20.910.10">
    <property type="entry name" value="Heme oxygenase-like"/>
    <property type="match status" value="1"/>
</dbReference>
<dbReference type="Proteomes" id="UP000295433">
    <property type="component" value="Unassembled WGS sequence"/>
</dbReference>
<keyword evidence="2" id="KW-1185">Reference proteome</keyword>
<dbReference type="Gene3D" id="2.60.120.10">
    <property type="entry name" value="Jelly Rolls"/>
    <property type="match status" value="1"/>
</dbReference>